<evidence type="ECO:0000256" key="7">
    <source>
        <dbReference type="ARBA" id="ARBA00023235"/>
    </source>
</evidence>
<keyword evidence="4" id="KW-0028">Amino-acid biosynthesis</keyword>
<gene>
    <name evidence="9" type="ORF">Cvel_25510</name>
</gene>
<dbReference type="PANTHER" id="PTHR42894">
    <property type="entry name" value="N-(5'-PHOSPHORIBOSYL)ANTHRANILATE ISOMERASE"/>
    <property type="match status" value="1"/>
</dbReference>
<comment type="similarity">
    <text evidence="2">Belongs to the TrpF family.</text>
</comment>
<comment type="pathway">
    <text evidence="1">Amino-acid biosynthesis; L-tryptophan biosynthesis; L-tryptophan from chorismate: step 3/5.</text>
</comment>
<evidence type="ECO:0000256" key="4">
    <source>
        <dbReference type="ARBA" id="ARBA00022605"/>
    </source>
</evidence>
<dbReference type="GO" id="GO:0000162">
    <property type="term" value="P:L-tryptophan biosynthetic process"/>
    <property type="evidence" value="ECO:0007669"/>
    <property type="project" value="UniProtKB-UniPathway"/>
</dbReference>
<dbReference type="UniPathway" id="UPA00035">
    <property type="reaction ID" value="UER00042"/>
</dbReference>
<dbReference type="GO" id="GO:0004640">
    <property type="term" value="F:phosphoribosylanthranilate isomerase activity"/>
    <property type="evidence" value="ECO:0007669"/>
    <property type="project" value="UniProtKB-EC"/>
</dbReference>
<evidence type="ECO:0000256" key="1">
    <source>
        <dbReference type="ARBA" id="ARBA00004664"/>
    </source>
</evidence>
<dbReference type="CDD" id="cd00405">
    <property type="entry name" value="PRAI"/>
    <property type="match status" value="1"/>
</dbReference>
<name>A0A0G4HAH3_9ALVE</name>
<accession>A0A0G4HAH3</accession>
<dbReference type="PhylomeDB" id="A0A0G4HAH3"/>
<keyword evidence="7" id="KW-0413">Isomerase</keyword>
<dbReference type="SUPFAM" id="SSF51366">
    <property type="entry name" value="Ribulose-phoshate binding barrel"/>
    <property type="match status" value="1"/>
</dbReference>
<evidence type="ECO:0000256" key="6">
    <source>
        <dbReference type="ARBA" id="ARBA00023141"/>
    </source>
</evidence>
<dbReference type="EMBL" id="CDMZ01002098">
    <property type="protein sequence ID" value="CEM40766.1"/>
    <property type="molecule type" value="Genomic_DNA"/>
</dbReference>
<evidence type="ECO:0000256" key="2">
    <source>
        <dbReference type="ARBA" id="ARBA00007571"/>
    </source>
</evidence>
<dbReference type="InterPro" id="IPR011060">
    <property type="entry name" value="RibuloseP-bd_barrel"/>
</dbReference>
<dbReference type="InterPro" id="IPR001240">
    <property type="entry name" value="PRAI_dom"/>
</dbReference>
<keyword evidence="5" id="KW-0822">Tryptophan biosynthesis</keyword>
<keyword evidence="6" id="KW-0057">Aromatic amino acid biosynthesis</keyword>
<dbReference type="VEuPathDB" id="CryptoDB:Cvel_25510"/>
<protein>
    <recommendedName>
        <fullName evidence="3">phosphoribosylanthranilate isomerase</fullName>
        <ecNumber evidence="3">5.3.1.24</ecNumber>
    </recommendedName>
</protein>
<evidence type="ECO:0000313" key="9">
    <source>
        <dbReference type="EMBL" id="CEM40766.1"/>
    </source>
</evidence>
<dbReference type="InterPro" id="IPR044643">
    <property type="entry name" value="TrpF_fam"/>
</dbReference>
<evidence type="ECO:0000259" key="8">
    <source>
        <dbReference type="Pfam" id="PF00697"/>
    </source>
</evidence>
<dbReference type="InterPro" id="IPR013785">
    <property type="entry name" value="Aldolase_TIM"/>
</dbReference>
<dbReference type="AlphaFoldDB" id="A0A0G4HAH3"/>
<dbReference type="PANTHER" id="PTHR42894:SF1">
    <property type="entry name" value="N-(5'-PHOSPHORIBOSYL)ANTHRANILATE ISOMERASE"/>
    <property type="match status" value="1"/>
</dbReference>
<dbReference type="EC" id="5.3.1.24" evidence="3"/>
<dbReference type="Pfam" id="PF00697">
    <property type="entry name" value="PRAI"/>
    <property type="match status" value="1"/>
</dbReference>
<dbReference type="Gene3D" id="3.20.20.70">
    <property type="entry name" value="Aldolase class I"/>
    <property type="match status" value="1"/>
</dbReference>
<evidence type="ECO:0000256" key="3">
    <source>
        <dbReference type="ARBA" id="ARBA00012572"/>
    </source>
</evidence>
<dbReference type="HAMAP" id="MF_00135">
    <property type="entry name" value="PRAI"/>
    <property type="match status" value="1"/>
</dbReference>
<sequence>MKLFSFVQGSKRYIGSKEKAKEVALSVRGEEGTTGRTEVWGVFTSQNGEEIAEIAKFSGLQAVQLHDSESRHALEKLNEILPGEVRRIFASGVDGDGQVKDLGLASEALQKGWLKAERDFLLVDGLTPGAGEVFPWEKFQKPEGAGDLPMILAGGLSAENVEEAVKVLRPFGVDVSSGVEEPVGSGTKCVQRIGEFLGKAQAASF</sequence>
<organism evidence="9">
    <name type="scientific">Chromera velia CCMP2878</name>
    <dbReference type="NCBI Taxonomy" id="1169474"/>
    <lineage>
        <taxon>Eukaryota</taxon>
        <taxon>Sar</taxon>
        <taxon>Alveolata</taxon>
        <taxon>Colpodellida</taxon>
        <taxon>Chromeraceae</taxon>
        <taxon>Chromera</taxon>
    </lineage>
</organism>
<feature type="domain" description="N-(5'phosphoribosyl) anthranilate isomerase (PRAI)" evidence="8">
    <location>
        <begin position="14"/>
        <end position="188"/>
    </location>
</feature>
<evidence type="ECO:0000256" key="5">
    <source>
        <dbReference type="ARBA" id="ARBA00022822"/>
    </source>
</evidence>
<proteinExistence type="inferred from homology"/>
<reference evidence="9" key="1">
    <citation type="submission" date="2014-11" db="EMBL/GenBank/DDBJ databases">
        <authorList>
            <person name="Otto D Thomas"/>
            <person name="Naeem Raeece"/>
        </authorList>
    </citation>
    <scope>NUCLEOTIDE SEQUENCE</scope>
</reference>